<reference evidence="3 4" key="1">
    <citation type="submission" date="2024-04" db="EMBL/GenBank/DDBJ databases">
        <title>Novel genus in family Flammeovirgaceae.</title>
        <authorList>
            <person name="Nguyen T.H."/>
            <person name="Vuong T.Q."/>
            <person name="Le H."/>
            <person name="Kim S.-G."/>
        </authorList>
    </citation>
    <scope>NUCLEOTIDE SEQUENCE [LARGE SCALE GENOMIC DNA]</scope>
    <source>
        <strain evidence="3 4">JCM 23209</strain>
    </source>
</reference>
<dbReference type="PANTHER" id="PTHR30386">
    <property type="entry name" value="MEMBRANE FUSION SUBUNIT OF EMRAB-TOLC MULTIDRUG EFFLUX PUMP"/>
    <property type="match status" value="1"/>
</dbReference>
<feature type="coiled-coil region" evidence="1">
    <location>
        <begin position="206"/>
        <end position="233"/>
    </location>
</feature>
<accession>A0AAW9S5D9</accession>
<evidence type="ECO:0000256" key="2">
    <source>
        <dbReference type="SAM" id="Phobius"/>
    </source>
</evidence>
<keyword evidence="2" id="KW-1133">Transmembrane helix</keyword>
<name>A0AAW9S5D9_9BACT</name>
<dbReference type="Proteomes" id="UP001403385">
    <property type="component" value="Unassembled WGS sequence"/>
</dbReference>
<dbReference type="InterPro" id="IPR050739">
    <property type="entry name" value="MFP"/>
</dbReference>
<comment type="caution">
    <text evidence="3">The sequence shown here is derived from an EMBL/GenBank/DDBJ whole genome shotgun (WGS) entry which is preliminary data.</text>
</comment>
<organism evidence="3 4">
    <name type="scientific">Rapidithrix thailandica</name>
    <dbReference type="NCBI Taxonomy" id="413964"/>
    <lineage>
        <taxon>Bacteria</taxon>
        <taxon>Pseudomonadati</taxon>
        <taxon>Bacteroidota</taxon>
        <taxon>Cytophagia</taxon>
        <taxon>Cytophagales</taxon>
        <taxon>Flammeovirgaceae</taxon>
        <taxon>Rapidithrix</taxon>
    </lineage>
</organism>
<evidence type="ECO:0000313" key="3">
    <source>
        <dbReference type="EMBL" id="MEN7546588.1"/>
    </source>
</evidence>
<gene>
    <name evidence="3" type="ORF">AAG747_01635</name>
</gene>
<sequence>MLNLSQNRIEGKVDINSLHSFSMLEDYRASKIFSSLLVILFFLLFIVMFLPWTQSIHSKGYVTTLQPSQRPQTVHSIIGGRIEEWFVHEGSFVKKGDTILFMSEIKEDYLDPQLLSRTEDQVKAKELTVESYTNKVAALNSQIGALLKTKRLKVEQAKNYIQQIKFKIQSDSIDLQAAITKNAIAQKQWERMELLYKDGLKSLTELETSKLKLQESQAKKISAENKLLSSKNELINAKVELLSVENQYRDKLSKAESEKYTALSSRYDAEAMVTKLQNQYMNYSVRSGLYYVTAPQDGYIIKTIRSGIGETVKEGAELISIMPTRYELAVAMYIRPMDLPLVSKGQDVQFIFDGWPSVAFSGWPNLSYGTFGGKVVAVDNFISENGQYRVLVVPDPQGEKWPVALRVGSGAFGMALLKDVPIWYELWRNFNGFPPDYYQTQFEKKNTHKALSIDK</sequence>
<keyword evidence="2" id="KW-0472">Membrane</keyword>
<keyword evidence="1" id="KW-0175">Coiled coil</keyword>
<evidence type="ECO:0000256" key="1">
    <source>
        <dbReference type="SAM" id="Coils"/>
    </source>
</evidence>
<dbReference type="Gene3D" id="2.40.50.100">
    <property type="match status" value="1"/>
</dbReference>
<dbReference type="EMBL" id="JBDKWZ010000001">
    <property type="protein sequence ID" value="MEN7546588.1"/>
    <property type="molecule type" value="Genomic_DNA"/>
</dbReference>
<evidence type="ECO:0000313" key="4">
    <source>
        <dbReference type="Proteomes" id="UP001403385"/>
    </source>
</evidence>
<dbReference type="InterPro" id="IPR011053">
    <property type="entry name" value="Single_hybrid_motif"/>
</dbReference>
<keyword evidence="2" id="KW-0812">Transmembrane</keyword>
<dbReference type="RefSeq" id="WP_346819372.1">
    <property type="nucleotide sequence ID" value="NZ_JBDKWZ010000001.1"/>
</dbReference>
<dbReference type="PANTHER" id="PTHR30386:SF18">
    <property type="entry name" value="INNER MEMBRANE PROTEIN YIAV-RELATED"/>
    <property type="match status" value="1"/>
</dbReference>
<keyword evidence="4" id="KW-1185">Reference proteome</keyword>
<proteinExistence type="predicted"/>
<dbReference type="AlphaFoldDB" id="A0AAW9S5D9"/>
<feature type="coiled-coil region" evidence="1">
    <location>
        <begin position="115"/>
        <end position="142"/>
    </location>
</feature>
<feature type="transmembrane region" description="Helical" evidence="2">
    <location>
        <begin position="32"/>
        <end position="52"/>
    </location>
</feature>
<dbReference type="SUPFAM" id="SSF51230">
    <property type="entry name" value="Single hybrid motif"/>
    <property type="match status" value="1"/>
</dbReference>
<protein>
    <submittedName>
        <fullName evidence="3">Biotin/lipoyl-binding protein</fullName>
    </submittedName>
</protein>